<evidence type="ECO:0000259" key="1">
    <source>
        <dbReference type="Pfam" id="PF01408"/>
    </source>
</evidence>
<dbReference type="Pfam" id="PF01408">
    <property type="entry name" value="GFO_IDH_MocA"/>
    <property type="match status" value="1"/>
</dbReference>
<dbReference type="Proteomes" id="UP000730618">
    <property type="component" value="Unassembled WGS sequence"/>
</dbReference>
<dbReference type="PANTHER" id="PTHR43377">
    <property type="entry name" value="BILIVERDIN REDUCTASE A"/>
    <property type="match status" value="1"/>
</dbReference>
<dbReference type="InterPro" id="IPR055170">
    <property type="entry name" value="GFO_IDH_MocA-like_dom"/>
</dbReference>
<dbReference type="PANTHER" id="PTHR43377:SF1">
    <property type="entry name" value="BILIVERDIN REDUCTASE A"/>
    <property type="match status" value="1"/>
</dbReference>
<reference evidence="3 4" key="1">
    <citation type="submission" date="2021-06" db="EMBL/GenBank/DDBJ databases">
        <authorList>
            <person name="Criscuolo A."/>
        </authorList>
    </citation>
    <scope>NUCLEOTIDE SEQUENCE [LARGE SCALE GENOMIC DNA]</scope>
    <source>
        <strain evidence="4">CIP 111802</strain>
    </source>
</reference>
<dbReference type="RefSeq" id="WP_329958203.1">
    <property type="nucleotide sequence ID" value="NZ_CAJVCE010000002.1"/>
</dbReference>
<comment type="caution">
    <text evidence="3">The sequence shown here is derived from an EMBL/GenBank/DDBJ whole genome shotgun (WGS) entry which is preliminary data.</text>
</comment>
<name>A0ABM8VCU5_9BACL</name>
<sequence>MKTIRIGMISLAHKGHAYGYAGGLLKVPGVEIVGIYDEEAERGQAGANQFKTKFYEDYNELLKEVDGVIISSDNSRHHQYAIAAANAGVHILVEKPITTVGEDARELIDLCNEKGLVLQTAFPVRLNTSVHKVKQQIDKGELGDIVAIAATNHGKMPGGWFVDPALSGGGAVLDHTVHVVDIMRWLLSSEVKEVYAEMDTRLHDIPVDDCGLLSMEFDNGVVATLDTSWSRPTSFSFWGDVTMRIVGTKGVIHLDCYAQTGELWENGAALTHRYLSWGDNTNQALVAEFVAAVREGRPSFITGLDGLRAAETAWAAYESAKAGKPVAVTHY</sequence>
<protein>
    <submittedName>
        <fullName evidence="3">Myo-inositol 2-dehydrogenase</fullName>
        <ecNumber evidence="3">1.1.1.18</ecNumber>
    </submittedName>
</protein>
<dbReference type="InterPro" id="IPR000683">
    <property type="entry name" value="Gfo/Idh/MocA-like_OxRdtase_N"/>
</dbReference>
<dbReference type="GO" id="GO:0050112">
    <property type="term" value="F:inositol 2-dehydrogenase (NAD+) activity"/>
    <property type="evidence" value="ECO:0007669"/>
    <property type="project" value="UniProtKB-EC"/>
</dbReference>
<keyword evidence="3" id="KW-0560">Oxidoreductase</keyword>
<feature type="domain" description="GFO/IDH/MocA-like oxidoreductase" evidence="2">
    <location>
        <begin position="131"/>
        <end position="252"/>
    </location>
</feature>
<feature type="domain" description="Gfo/Idh/MocA-like oxidoreductase N-terminal" evidence="1">
    <location>
        <begin position="28"/>
        <end position="121"/>
    </location>
</feature>
<organism evidence="3 4">
    <name type="scientific">Paenibacillus allorhizosphaerae</name>
    <dbReference type="NCBI Taxonomy" id="2849866"/>
    <lineage>
        <taxon>Bacteria</taxon>
        <taxon>Bacillati</taxon>
        <taxon>Bacillota</taxon>
        <taxon>Bacilli</taxon>
        <taxon>Bacillales</taxon>
        <taxon>Paenibacillaceae</taxon>
        <taxon>Paenibacillus</taxon>
    </lineage>
</organism>
<dbReference type="Pfam" id="PF22725">
    <property type="entry name" value="GFO_IDH_MocA_C3"/>
    <property type="match status" value="1"/>
</dbReference>
<gene>
    <name evidence="3" type="primary">iolG_16</name>
    <name evidence="3" type="ORF">PAECIP111802_01123</name>
</gene>
<proteinExistence type="predicted"/>
<accession>A0ABM8VCU5</accession>
<evidence type="ECO:0000313" key="4">
    <source>
        <dbReference type="Proteomes" id="UP000730618"/>
    </source>
</evidence>
<dbReference type="EMBL" id="CAJVCE010000002">
    <property type="protein sequence ID" value="CAG7625025.1"/>
    <property type="molecule type" value="Genomic_DNA"/>
</dbReference>
<keyword evidence="4" id="KW-1185">Reference proteome</keyword>
<evidence type="ECO:0000259" key="2">
    <source>
        <dbReference type="Pfam" id="PF22725"/>
    </source>
</evidence>
<dbReference type="InterPro" id="IPR051450">
    <property type="entry name" value="Gfo/Idh/MocA_Oxidoreductases"/>
</dbReference>
<dbReference type="EC" id="1.1.1.18" evidence="3"/>
<evidence type="ECO:0000313" key="3">
    <source>
        <dbReference type="EMBL" id="CAG7625025.1"/>
    </source>
</evidence>